<feature type="transmembrane region" description="Helical" evidence="1">
    <location>
        <begin position="30"/>
        <end position="52"/>
    </location>
</feature>
<accession>A0ABU2H6B9</accession>
<gene>
    <name evidence="2" type="ORF">RIF23_07665</name>
</gene>
<protein>
    <submittedName>
        <fullName evidence="2">Uncharacterized protein</fullName>
    </submittedName>
</protein>
<name>A0ABU2H6B9_9ACTN</name>
<keyword evidence="1" id="KW-0812">Transmembrane</keyword>
<dbReference type="EMBL" id="JAVLVT010000003">
    <property type="protein sequence ID" value="MDS1270169.1"/>
    <property type="molecule type" value="Genomic_DNA"/>
</dbReference>
<organism evidence="2 3">
    <name type="scientific">Lipingzhangella rawalii</name>
    <dbReference type="NCBI Taxonomy" id="2055835"/>
    <lineage>
        <taxon>Bacteria</taxon>
        <taxon>Bacillati</taxon>
        <taxon>Actinomycetota</taxon>
        <taxon>Actinomycetes</taxon>
        <taxon>Streptosporangiales</taxon>
        <taxon>Nocardiopsidaceae</taxon>
        <taxon>Lipingzhangella</taxon>
    </lineage>
</organism>
<evidence type="ECO:0000313" key="3">
    <source>
        <dbReference type="Proteomes" id="UP001250214"/>
    </source>
</evidence>
<feature type="transmembrane region" description="Helical" evidence="1">
    <location>
        <begin position="6"/>
        <end position="23"/>
    </location>
</feature>
<dbReference type="RefSeq" id="WP_310911708.1">
    <property type="nucleotide sequence ID" value="NZ_JAVLVT010000003.1"/>
</dbReference>
<evidence type="ECO:0000313" key="2">
    <source>
        <dbReference type="EMBL" id="MDS1270169.1"/>
    </source>
</evidence>
<keyword evidence="1" id="KW-0472">Membrane</keyword>
<reference evidence="3" key="1">
    <citation type="submission" date="2023-07" db="EMBL/GenBank/DDBJ databases">
        <title>Novel species in the genus Lipingzhangella isolated from Sambhar Salt Lake.</title>
        <authorList>
            <person name="Jiya N."/>
            <person name="Kajale S."/>
            <person name="Sharma A."/>
        </authorList>
    </citation>
    <scope>NUCLEOTIDE SEQUENCE [LARGE SCALE GENOMIC DNA]</scope>
    <source>
        <strain evidence="3">LS1_29</strain>
    </source>
</reference>
<evidence type="ECO:0000256" key="1">
    <source>
        <dbReference type="SAM" id="Phobius"/>
    </source>
</evidence>
<sequence length="55" mass="6126">MTGSFDGLIVLGLLVLLLVIGVAKLRKRVYIPWATSGLVVFFVFLVLLLWAYSWG</sequence>
<dbReference type="Proteomes" id="UP001250214">
    <property type="component" value="Unassembled WGS sequence"/>
</dbReference>
<keyword evidence="1" id="KW-1133">Transmembrane helix</keyword>
<keyword evidence="3" id="KW-1185">Reference proteome</keyword>
<comment type="caution">
    <text evidence="2">The sequence shown here is derived from an EMBL/GenBank/DDBJ whole genome shotgun (WGS) entry which is preliminary data.</text>
</comment>
<proteinExistence type="predicted"/>